<keyword evidence="2" id="KW-0813">Transport</keyword>
<proteinExistence type="predicted"/>
<comment type="caution">
    <text evidence="13">The sequence shown here is derived from an EMBL/GenBank/DDBJ whole genome shotgun (WGS) entry which is preliminary data.</text>
</comment>
<keyword evidence="10" id="KW-0407">Ion channel</keyword>
<dbReference type="AlphaFoldDB" id="A0A2T3G346"/>
<feature type="transmembrane region" description="Helical" evidence="11">
    <location>
        <begin position="212"/>
        <end position="230"/>
    </location>
</feature>
<feature type="domain" description="Ion transport" evidence="12">
    <location>
        <begin position="20"/>
        <end position="229"/>
    </location>
</feature>
<keyword evidence="14" id="KW-1185">Reference proteome</keyword>
<keyword evidence="3" id="KW-0633">Potassium transport</keyword>
<sequence length="236" mass="27031">MKKRIYEIIEVSKEDDKASHIYDLVMMFVIFINIIPLAFKNESHLFNMIDSISVFIFIIDYFLRWLTANLKYHNNDIISYLKYPFSFIAIIDLLSILPSISLLNKGFKALKTIRLIRTFRVLRIFKSFRYSKNIQIIIQVGKNSKDALITVLYLAIGYIIVCALVIFNVEPDSFHTFFDAIYWATISLTTVGYGDIYPITTLGRMITMVSSFMGIAIVALPAGIITAGYMKEIGSV</sequence>
<evidence type="ECO:0000256" key="3">
    <source>
        <dbReference type="ARBA" id="ARBA00022538"/>
    </source>
</evidence>
<feature type="transmembrane region" description="Helical" evidence="11">
    <location>
        <begin position="45"/>
        <end position="63"/>
    </location>
</feature>
<dbReference type="Proteomes" id="UP000240974">
    <property type="component" value="Unassembled WGS sequence"/>
</dbReference>
<evidence type="ECO:0000259" key="12">
    <source>
        <dbReference type="Pfam" id="PF00520"/>
    </source>
</evidence>
<protein>
    <submittedName>
        <fullName evidence="13">Ion transporter</fullName>
    </submittedName>
</protein>
<dbReference type="GO" id="GO:0001508">
    <property type="term" value="P:action potential"/>
    <property type="evidence" value="ECO:0007669"/>
    <property type="project" value="TreeGrafter"/>
</dbReference>
<comment type="subcellular location">
    <subcellularLocation>
        <location evidence="1">Membrane</location>
        <topology evidence="1">Multi-pass membrane protein</topology>
    </subcellularLocation>
</comment>
<dbReference type="Pfam" id="PF00520">
    <property type="entry name" value="Ion_trans"/>
    <property type="match status" value="1"/>
</dbReference>
<evidence type="ECO:0000256" key="4">
    <source>
        <dbReference type="ARBA" id="ARBA00022692"/>
    </source>
</evidence>
<feature type="transmembrane region" description="Helical" evidence="11">
    <location>
        <begin position="181"/>
        <end position="200"/>
    </location>
</feature>
<evidence type="ECO:0000313" key="14">
    <source>
        <dbReference type="Proteomes" id="UP000240974"/>
    </source>
</evidence>
<feature type="transmembrane region" description="Helical" evidence="11">
    <location>
        <begin position="147"/>
        <end position="169"/>
    </location>
</feature>
<evidence type="ECO:0000256" key="11">
    <source>
        <dbReference type="SAM" id="Phobius"/>
    </source>
</evidence>
<reference evidence="13 14" key="1">
    <citation type="journal article" date="2019" name="Int. J. Syst. Evol. Microbiol.">
        <title>Faecalibacillus intestinalis gen. nov., sp. nov. and Faecalibacillus faecis sp. nov., isolated from human faeces.</title>
        <authorList>
            <person name="Seo B."/>
            <person name="Jeon K."/>
            <person name="Baek I."/>
            <person name="Lee Y.M."/>
            <person name="Baek K."/>
            <person name="Ko G."/>
        </authorList>
    </citation>
    <scope>NUCLEOTIDE SEQUENCE [LARGE SCALE GENOMIC DNA]</scope>
    <source>
        <strain evidence="13 14">SNUG30099</strain>
    </source>
</reference>
<evidence type="ECO:0000256" key="6">
    <source>
        <dbReference type="ARBA" id="ARBA00022958"/>
    </source>
</evidence>
<evidence type="ECO:0000256" key="2">
    <source>
        <dbReference type="ARBA" id="ARBA00022448"/>
    </source>
</evidence>
<gene>
    <name evidence="13" type="ORF">C7U54_06305</name>
</gene>
<evidence type="ECO:0000313" key="13">
    <source>
        <dbReference type="EMBL" id="PST41943.1"/>
    </source>
</evidence>
<evidence type="ECO:0000256" key="9">
    <source>
        <dbReference type="ARBA" id="ARBA00023136"/>
    </source>
</evidence>
<keyword evidence="6" id="KW-0630">Potassium</keyword>
<keyword evidence="5" id="KW-0631">Potassium channel</keyword>
<accession>A0A2T3G346</accession>
<evidence type="ECO:0000256" key="5">
    <source>
        <dbReference type="ARBA" id="ARBA00022826"/>
    </source>
</evidence>
<organism evidence="13 14">
    <name type="scientific">Faecalibacillus intestinalis</name>
    <dbReference type="NCBI Taxonomy" id="1982626"/>
    <lineage>
        <taxon>Bacteria</taxon>
        <taxon>Bacillati</taxon>
        <taxon>Bacillota</taxon>
        <taxon>Erysipelotrichia</taxon>
        <taxon>Erysipelotrichales</taxon>
        <taxon>Coprobacillaceae</taxon>
        <taxon>Faecalibacillus</taxon>
    </lineage>
</organism>
<dbReference type="InterPro" id="IPR028325">
    <property type="entry name" value="VG_K_chnl"/>
</dbReference>
<dbReference type="InterPro" id="IPR005821">
    <property type="entry name" value="Ion_trans_dom"/>
</dbReference>
<keyword evidence="8" id="KW-0406">Ion transport</keyword>
<dbReference type="GO" id="GO:0008076">
    <property type="term" value="C:voltage-gated potassium channel complex"/>
    <property type="evidence" value="ECO:0007669"/>
    <property type="project" value="InterPro"/>
</dbReference>
<keyword evidence="4 11" id="KW-0812">Transmembrane</keyword>
<keyword evidence="7 11" id="KW-1133">Transmembrane helix</keyword>
<feature type="transmembrane region" description="Helical" evidence="11">
    <location>
        <begin position="21"/>
        <end position="39"/>
    </location>
</feature>
<keyword evidence="9 11" id="KW-0472">Membrane</keyword>
<name>A0A2T3G346_9FIRM</name>
<dbReference type="EMBL" id="PYLQ01000006">
    <property type="protein sequence ID" value="PST41943.1"/>
    <property type="molecule type" value="Genomic_DNA"/>
</dbReference>
<feature type="transmembrane region" description="Helical" evidence="11">
    <location>
        <begin position="83"/>
        <end position="103"/>
    </location>
</feature>
<evidence type="ECO:0000256" key="10">
    <source>
        <dbReference type="ARBA" id="ARBA00023303"/>
    </source>
</evidence>
<evidence type="ECO:0000256" key="7">
    <source>
        <dbReference type="ARBA" id="ARBA00022989"/>
    </source>
</evidence>
<dbReference type="GO" id="GO:0005249">
    <property type="term" value="F:voltage-gated potassium channel activity"/>
    <property type="evidence" value="ECO:0007669"/>
    <property type="project" value="InterPro"/>
</dbReference>
<dbReference type="Gene3D" id="1.10.287.70">
    <property type="match status" value="1"/>
</dbReference>
<dbReference type="PANTHER" id="PTHR11537:SF254">
    <property type="entry name" value="POTASSIUM VOLTAGE-GATED CHANNEL PROTEIN SHAB"/>
    <property type="match status" value="1"/>
</dbReference>
<evidence type="ECO:0000256" key="1">
    <source>
        <dbReference type="ARBA" id="ARBA00004141"/>
    </source>
</evidence>
<dbReference type="SUPFAM" id="SSF81324">
    <property type="entry name" value="Voltage-gated potassium channels"/>
    <property type="match status" value="1"/>
</dbReference>
<dbReference type="PRINTS" id="PR00169">
    <property type="entry name" value="KCHANNEL"/>
</dbReference>
<dbReference type="PANTHER" id="PTHR11537">
    <property type="entry name" value="VOLTAGE-GATED POTASSIUM CHANNEL"/>
    <property type="match status" value="1"/>
</dbReference>
<evidence type="ECO:0000256" key="8">
    <source>
        <dbReference type="ARBA" id="ARBA00023065"/>
    </source>
</evidence>
<dbReference type="RefSeq" id="WP_107029686.1">
    <property type="nucleotide sequence ID" value="NZ_PYLQ01000006.1"/>
</dbReference>